<organism evidence="2 3">
    <name type="scientific">Trichonephila clavata</name>
    <name type="common">Joro spider</name>
    <name type="synonym">Nephila clavata</name>
    <dbReference type="NCBI Taxonomy" id="2740835"/>
    <lineage>
        <taxon>Eukaryota</taxon>
        <taxon>Metazoa</taxon>
        <taxon>Ecdysozoa</taxon>
        <taxon>Arthropoda</taxon>
        <taxon>Chelicerata</taxon>
        <taxon>Arachnida</taxon>
        <taxon>Araneae</taxon>
        <taxon>Araneomorphae</taxon>
        <taxon>Entelegynae</taxon>
        <taxon>Araneoidea</taxon>
        <taxon>Nephilidae</taxon>
        <taxon>Trichonephila</taxon>
    </lineage>
</organism>
<keyword evidence="3" id="KW-1185">Reference proteome</keyword>
<feature type="region of interest" description="Disordered" evidence="1">
    <location>
        <begin position="215"/>
        <end position="294"/>
    </location>
</feature>
<proteinExistence type="predicted"/>
<sequence>MKLNEESISSFSSSIIHSNEFINRIEILDYDSLSPKWNTRVKQAESFAQTDDMEKNAEVQVDFISNTHSTRPRQNQLVQTDHSSEHLTCISGPVKKQLSHRLPPESSATKVYAMSFLEWKKRKPDNISNLEERAYRLSRWFGEGKDICEPVSNQQYTSTLGRLRKGRVNCQVGNLEESHSESSHDISSHFDIYQTNKNPRILDQSHRDAAVQTDLTPDEGLSNLNPELSAGKKVEPHQNRNAETHKKYSSTPVRKMGQDLLTAIKKATPKNRTQQKSKTQPHPKLENEKNPSTIKWKPTADAEIQFHQNASKQSNPKYEDKNFILDLCWDSKRKTQLNAKLENAGNPKEISRLNDISSNADQHLLPVHEKAGMERFSAKKKDGMVSKNTEKQAWTVNQANIAPKIFHNQDENFSDPNYNIIKKVDDHSDKKREDMPQAKQKNDSLKAELHDPDTEETLIDKTTKWRKAEMFSKITNEHFMEKNQVSPKHEQRDKEVLSKPEPIKMRKRFSNYLKGQYRSLEDETVGKSYMMMQDLKEVLQERGIYD</sequence>
<evidence type="ECO:0000256" key="1">
    <source>
        <dbReference type="SAM" id="MobiDB-lite"/>
    </source>
</evidence>
<feature type="compositionally biased region" description="Basic and acidic residues" evidence="1">
    <location>
        <begin position="230"/>
        <end position="246"/>
    </location>
</feature>
<feature type="compositionally biased region" description="Basic residues" evidence="1">
    <location>
        <begin position="267"/>
        <end position="281"/>
    </location>
</feature>
<comment type="caution">
    <text evidence="2">The sequence shown here is derived from an EMBL/GenBank/DDBJ whole genome shotgun (WGS) entry which is preliminary data.</text>
</comment>
<dbReference type="Proteomes" id="UP000887116">
    <property type="component" value="Unassembled WGS sequence"/>
</dbReference>
<evidence type="ECO:0000313" key="3">
    <source>
        <dbReference type="Proteomes" id="UP000887116"/>
    </source>
</evidence>
<dbReference type="EMBL" id="BMAO01008307">
    <property type="protein sequence ID" value="GFR22415.1"/>
    <property type="molecule type" value="Genomic_DNA"/>
</dbReference>
<feature type="region of interest" description="Disordered" evidence="1">
    <location>
        <begin position="427"/>
        <end position="447"/>
    </location>
</feature>
<accession>A0A8X6HHR4</accession>
<dbReference type="OrthoDB" id="6434656at2759"/>
<protein>
    <submittedName>
        <fullName evidence="2">Uncharacterized protein</fullName>
    </submittedName>
</protein>
<gene>
    <name evidence="2" type="primary">AVEN_92316_1</name>
    <name evidence="2" type="ORF">TNCT_688381</name>
</gene>
<dbReference type="AlphaFoldDB" id="A0A8X6HHR4"/>
<reference evidence="2" key="1">
    <citation type="submission" date="2020-07" db="EMBL/GenBank/DDBJ databases">
        <title>Multicomponent nature underlies the extraordinary mechanical properties of spider dragline silk.</title>
        <authorList>
            <person name="Kono N."/>
            <person name="Nakamura H."/>
            <person name="Mori M."/>
            <person name="Yoshida Y."/>
            <person name="Ohtoshi R."/>
            <person name="Malay A.D."/>
            <person name="Moran D.A.P."/>
            <person name="Tomita M."/>
            <person name="Numata K."/>
            <person name="Arakawa K."/>
        </authorList>
    </citation>
    <scope>NUCLEOTIDE SEQUENCE</scope>
</reference>
<name>A0A8X6HHR4_TRICU</name>
<evidence type="ECO:0000313" key="2">
    <source>
        <dbReference type="EMBL" id="GFR22415.1"/>
    </source>
</evidence>